<comment type="subunit">
    <text evidence="4">Homodimer.</text>
</comment>
<dbReference type="GO" id="GO:0005737">
    <property type="term" value="C:cytoplasm"/>
    <property type="evidence" value="ECO:0007669"/>
    <property type="project" value="TreeGrafter"/>
</dbReference>
<dbReference type="SMART" id="SM00471">
    <property type="entry name" value="HDc"/>
    <property type="match status" value="1"/>
</dbReference>
<evidence type="ECO:0000256" key="3">
    <source>
        <dbReference type="ARBA" id="ARBA00001941"/>
    </source>
</evidence>
<evidence type="ECO:0000256" key="2">
    <source>
        <dbReference type="ARBA" id="ARBA00001936"/>
    </source>
</evidence>
<dbReference type="EC" id="3.1.3.89" evidence="5"/>
<protein>
    <recommendedName>
        <fullName evidence="5">5'-deoxynucleotidase</fullName>
        <ecNumber evidence="5">3.1.3.89</ecNumber>
    </recommendedName>
</protein>
<dbReference type="PANTHER" id="PTHR11845">
    <property type="entry name" value="5'-DEOXYNUCLEOTIDASE HDDC2"/>
    <property type="match status" value="1"/>
</dbReference>
<sequence length="211" mass="24584">MNTSEIVSFITFSEKLKKLERFKGQFYWKDYPTLPRYESVADHSWRLSLLIYAFEKKLSHPINIEKALKMTIIHDLPEIISGDDSPMGKDGTGKDSHAYNGDVQKQRHEREKDAAKELFSKLPKDIGEEMFNLWVEYESQECFEAKVVKALDKIECLLQVLEYSNGNLFKDHLEFSISYGLKHANIDPAIKSFGEEIAQEMRNSYKEYVNE</sequence>
<dbReference type="InterPro" id="IPR006674">
    <property type="entry name" value="HD_domain"/>
</dbReference>
<dbReference type="EMBL" id="JAGQNY010000008">
    <property type="protein sequence ID" value="MCA9302200.1"/>
    <property type="molecule type" value="Genomic_DNA"/>
</dbReference>
<dbReference type="InterPro" id="IPR003607">
    <property type="entry name" value="HD/PDEase_dom"/>
</dbReference>
<evidence type="ECO:0000256" key="1">
    <source>
        <dbReference type="ARBA" id="ARBA00001638"/>
    </source>
</evidence>
<evidence type="ECO:0000256" key="4">
    <source>
        <dbReference type="ARBA" id="ARBA00011738"/>
    </source>
</evidence>
<keyword evidence="6" id="KW-0479">Metal-binding</keyword>
<reference evidence="10" key="1">
    <citation type="submission" date="2020-04" db="EMBL/GenBank/DDBJ databases">
        <authorList>
            <person name="Zhang T."/>
        </authorList>
    </citation>
    <scope>NUCLEOTIDE SEQUENCE</scope>
    <source>
        <strain evidence="10">HKST-UBA80</strain>
    </source>
</reference>
<dbReference type="AlphaFoldDB" id="A0A955E0Q8"/>
<dbReference type="SUPFAM" id="SSF109604">
    <property type="entry name" value="HD-domain/PDEase-like"/>
    <property type="match status" value="1"/>
</dbReference>
<name>A0A955E0Q8_UNCKA</name>
<dbReference type="Gene3D" id="1.10.3210.10">
    <property type="entry name" value="Hypothetical protein af1432"/>
    <property type="match status" value="1"/>
</dbReference>
<feature type="region of interest" description="Disordered" evidence="8">
    <location>
        <begin position="82"/>
        <end position="110"/>
    </location>
</feature>
<evidence type="ECO:0000256" key="6">
    <source>
        <dbReference type="ARBA" id="ARBA00022723"/>
    </source>
</evidence>
<evidence type="ECO:0000256" key="7">
    <source>
        <dbReference type="ARBA" id="ARBA00022801"/>
    </source>
</evidence>
<comment type="caution">
    <text evidence="10">The sequence shown here is derived from an EMBL/GenBank/DDBJ whole genome shotgun (WGS) entry which is preliminary data.</text>
</comment>
<accession>A0A955E0Q8</accession>
<evidence type="ECO:0000259" key="9">
    <source>
        <dbReference type="SMART" id="SM00471"/>
    </source>
</evidence>
<comment type="catalytic activity">
    <reaction evidence="1">
        <text>a 2'-deoxyribonucleoside 5'-phosphate + H2O = a 2'-deoxyribonucleoside + phosphate</text>
        <dbReference type="Rhea" id="RHEA:36167"/>
        <dbReference type="ChEBI" id="CHEBI:15377"/>
        <dbReference type="ChEBI" id="CHEBI:18274"/>
        <dbReference type="ChEBI" id="CHEBI:43474"/>
        <dbReference type="ChEBI" id="CHEBI:65317"/>
        <dbReference type="EC" id="3.1.3.89"/>
    </reaction>
</comment>
<evidence type="ECO:0000313" key="10">
    <source>
        <dbReference type="EMBL" id="MCA9302200.1"/>
    </source>
</evidence>
<proteinExistence type="predicted"/>
<dbReference type="GO" id="GO:0002953">
    <property type="term" value="F:5'-deoxynucleotidase activity"/>
    <property type="evidence" value="ECO:0007669"/>
    <property type="project" value="UniProtKB-EC"/>
</dbReference>
<dbReference type="GO" id="GO:0046872">
    <property type="term" value="F:metal ion binding"/>
    <property type="evidence" value="ECO:0007669"/>
    <property type="project" value="UniProtKB-KW"/>
</dbReference>
<organism evidence="10 11">
    <name type="scientific">candidate division WWE3 bacterium</name>
    <dbReference type="NCBI Taxonomy" id="2053526"/>
    <lineage>
        <taxon>Bacteria</taxon>
        <taxon>Katanobacteria</taxon>
    </lineage>
</organism>
<evidence type="ECO:0000256" key="8">
    <source>
        <dbReference type="SAM" id="MobiDB-lite"/>
    </source>
</evidence>
<gene>
    <name evidence="10" type="ORF">KDA10_02465</name>
</gene>
<dbReference type="Pfam" id="PF13023">
    <property type="entry name" value="HD_3"/>
    <property type="match status" value="1"/>
</dbReference>
<comment type="cofactor">
    <cofactor evidence="2">
        <name>Mn(2+)</name>
        <dbReference type="ChEBI" id="CHEBI:29035"/>
    </cofactor>
</comment>
<keyword evidence="7" id="KW-0378">Hydrolase</keyword>
<dbReference type="InterPro" id="IPR039356">
    <property type="entry name" value="YfbR/HDDC2"/>
</dbReference>
<evidence type="ECO:0000256" key="5">
    <source>
        <dbReference type="ARBA" id="ARBA00012964"/>
    </source>
</evidence>
<feature type="domain" description="HD/PDEase" evidence="9">
    <location>
        <begin position="36"/>
        <end position="166"/>
    </location>
</feature>
<evidence type="ECO:0000313" key="11">
    <source>
        <dbReference type="Proteomes" id="UP000714817"/>
    </source>
</evidence>
<dbReference type="PANTHER" id="PTHR11845:SF13">
    <property type="entry name" value="5'-DEOXYNUCLEOTIDASE HDDC2"/>
    <property type="match status" value="1"/>
</dbReference>
<dbReference type="Proteomes" id="UP000714817">
    <property type="component" value="Unassembled WGS sequence"/>
</dbReference>
<reference evidence="10" key="2">
    <citation type="journal article" date="2021" name="Microbiome">
        <title>Successional dynamics and alternative stable states in a saline activated sludge microbial community over 9 years.</title>
        <authorList>
            <person name="Wang Y."/>
            <person name="Ye J."/>
            <person name="Ju F."/>
            <person name="Liu L."/>
            <person name="Boyd J.A."/>
            <person name="Deng Y."/>
            <person name="Parks D.H."/>
            <person name="Jiang X."/>
            <person name="Yin X."/>
            <person name="Woodcroft B.J."/>
            <person name="Tyson G.W."/>
            <person name="Hugenholtz P."/>
            <person name="Polz M.F."/>
            <person name="Zhang T."/>
        </authorList>
    </citation>
    <scope>NUCLEOTIDE SEQUENCE</scope>
    <source>
        <strain evidence="10">HKST-UBA80</strain>
    </source>
</reference>
<comment type="cofactor">
    <cofactor evidence="3">
        <name>Co(2+)</name>
        <dbReference type="ChEBI" id="CHEBI:48828"/>
    </cofactor>
</comment>